<feature type="non-terminal residue" evidence="1">
    <location>
        <position position="160"/>
    </location>
</feature>
<accession>A0A6L2NDI4</accession>
<comment type="caution">
    <text evidence="1">The sequence shown here is derived from an EMBL/GenBank/DDBJ whole genome shotgun (WGS) entry which is preliminary data.</text>
</comment>
<evidence type="ECO:0000313" key="1">
    <source>
        <dbReference type="EMBL" id="GEU84248.1"/>
    </source>
</evidence>
<name>A0A6L2NDI4_TANCI</name>
<proteinExistence type="predicted"/>
<evidence type="ECO:0008006" key="2">
    <source>
        <dbReference type="Google" id="ProtNLM"/>
    </source>
</evidence>
<protein>
    <recommendedName>
        <fullName evidence="2">Reverse transcriptase domain-containing protein</fullName>
    </recommendedName>
</protein>
<dbReference type="AlphaFoldDB" id="A0A6L2NDI4"/>
<gene>
    <name evidence="1" type="ORF">Tci_056226</name>
</gene>
<organism evidence="1">
    <name type="scientific">Tanacetum cinerariifolium</name>
    <name type="common">Dalmatian daisy</name>
    <name type="synonym">Chrysanthemum cinerariifolium</name>
    <dbReference type="NCBI Taxonomy" id="118510"/>
    <lineage>
        <taxon>Eukaryota</taxon>
        <taxon>Viridiplantae</taxon>
        <taxon>Streptophyta</taxon>
        <taxon>Embryophyta</taxon>
        <taxon>Tracheophyta</taxon>
        <taxon>Spermatophyta</taxon>
        <taxon>Magnoliopsida</taxon>
        <taxon>eudicotyledons</taxon>
        <taxon>Gunneridae</taxon>
        <taxon>Pentapetalae</taxon>
        <taxon>asterids</taxon>
        <taxon>campanulids</taxon>
        <taxon>Asterales</taxon>
        <taxon>Asteraceae</taxon>
        <taxon>Asteroideae</taxon>
        <taxon>Anthemideae</taxon>
        <taxon>Anthemidinae</taxon>
        <taxon>Tanacetum</taxon>
    </lineage>
</organism>
<sequence>MLKSSTFLKAASSVVSRQDAANFCQSWIIILTMGFLLKTTTSVVSRQEAVKENSRKGQNRIKTGQKQEACQSQKKFKAVTVDRGRKLKKTQKEGPNVEISFRLEEFARILRVPCQGVCVFTPDWAILSLPNGVDSNPDIYPPPHEDFMLIRDSLFYERPP</sequence>
<reference evidence="1" key="1">
    <citation type="journal article" date="2019" name="Sci. Rep.">
        <title>Draft genome of Tanacetum cinerariifolium, the natural source of mosquito coil.</title>
        <authorList>
            <person name="Yamashiro T."/>
            <person name="Shiraishi A."/>
            <person name="Satake H."/>
            <person name="Nakayama K."/>
        </authorList>
    </citation>
    <scope>NUCLEOTIDE SEQUENCE</scope>
</reference>
<dbReference type="EMBL" id="BKCJ010008852">
    <property type="protein sequence ID" value="GEU84248.1"/>
    <property type="molecule type" value="Genomic_DNA"/>
</dbReference>